<dbReference type="InterPro" id="IPR011583">
    <property type="entry name" value="Chitinase_II/V-like_cat"/>
</dbReference>
<organism evidence="4 5">
    <name type="scientific">Diploptera punctata</name>
    <name type="common">Pacific beetle cockroach</name>
    <dbReference type="NCBI Taxonomy" id="6984"/>
    <lineage>
        <taxon>Eukaryota</taxon>
        <taxon>Metazoa</taxon>
        <taxon>Ecdysozoa</taxon>
        <taxon>Arthropoda</taxon>
        <taxon>Hexapoda</taxon>
        <taxon>Insecta</taxon>
        <taxon>Pterygota</taxon>
        <taxon>Neoptera</taxon>
        <taxon>Polyneoptera</taxon>
        <taxon>Dictyoptera</taxon>
        <taxon>Blattodea</taxon>
        <taxon>Blaberoidea</taxon>
        <taxon>Blaberidae</taxon>
        <taxon>Diplopterinae</taxon>
        <taxon>Diploptera</taxon>
    </lineage>
</organism>
<keyword evidence="5" id="KW-1185">Reference proteome</keyword>
<evidence type="ECO:0000256" key="1">
    <source>
        <dbReference type="ARBA" id="ARBA00023157"/>
    </source>
</evidence>
<dbReference type="EMBL" id="JASPKZ010008183">
    <property type="protein sequence ID" value="KAJ9580727.1"/>
    <property type="molecule type" value="Genomic_DNA"/>
</dbReference>
<dbReference type="SUPFAM" id="SSF51445">
    <property type="entry name" value="(Trans)glycosidases"/>
    <property type="match status" value="1"/>
</dbReference>
<dbReference type="Gene3D" id="3.20.20.80">
    <property type="entry name" value="Glycosidases"/>
    <property type="match status" value="1"/>
</dbReference>
<keyword evidence="1" id="KW-1015">Disulfide bond</keyword>
<evidence type="ECO:0000259" key="3">
    <source>
        <dbReference type="PROSITE" id="PS51910"/>
    </source>
</evidence>
<dbReference type="SUPFAM" id="SSF54556">
    <property type="entry name" value="Chitinase insertion domain"/>
    <property type="match status" value="1"/>
</dbReference>
<sequence length="383" mass="42652">MNIRFCKVKMQLWLFTLIALSFQAQISSARVVCYFQSWAVYREGNGYFQISDIDTSLCTHHIYAFASINSNAEVTVEDSYADEDLGGFSKFNDLQNSGVTTMIAIGGASAPSDTFADIVKNKRSSFVNNIVNFISSHGFQGADIDWEYPSQDEKSAFVELLKDLRSRFDEHGWVLSIAVSAGYETIDAGLDVPAISQYVDFFNVMTYDMHGYWEGKTGENSPMYVGPADTSDYEKTQNVDYIMNYYVNKGAPENKLNLGIGTYGATFTLESSSNYAVGAPSTGPGNAGPYLGDQGELGYQEICEMHNNGQLTQHWNEEQKAMYAYKGDQWVGFDSIAAVKIKAQYAKNHGYGIMIWSIDMDDFSNLCGDGKYPLLNTINQYLN</sequence>
<dbReference type="InterPro" id="IPR029070">
    <property type="entry name" value="Chitinase_insertion_sf"/>
</dbReference>
<feature type="domain" description="GH18" evidence="3">
    <location>
        <begin position="29"/>
        <end position="383"/>
    </location>
</feature>
<dbReference type="GO" id="GO:0006032">
    <property type="term" value="P:chitin catabolic process"/>
    <property type="evidence" value="ECO:0007669"/>
    <property type="project" value="TreeGrafter"/>
</dbReference>
<dbReference type="GO" id="GO:0008061">
    <property type="term" value="F:chitin binding"/>
    <property type="evidence" value="ECO:0007669"/>
    <property type="project" value="InterPro"/>
</dbReference>
<accession>A0AAD7ZII2</accession>
<dbReference type="PROSITE" id="PS51910">
    <property type="entry name" value="GH18_2"/>
    <property type="match status" value="1"/>
</dbReference>
<evidence type="ECO:0000313" key="5">
    <source>
        <dbReference type="Proteomes" id="UP001233999"/>
    </source>
</evidence>
<dbReference type="InterPro" id="IPR017853">
    <property type="entry name" value="GH"/>
</dbReference>
<dbReference type="Pfam" id="PF00704">
    <property type="entry name" value="Glyco_hydro_18"/>
    <property type="match status" value="1"/>
</dbReference>
<dbReference type="Gene3D" id="3.10.50.10">
    <property type="match status" value="1"/>
</dbReference>
<feature type="signal peptide" evidence="2">
    <location>
        <begin position="1"/>
        <end position="29"/>
    </location>
</feature>
<dbReference type="AlphaFoldDB" id="A0AAD7ZII2"/>
<reference evidence="4" key="2">
    <citation type="submission" date="2023-05" db="EMBL/GenBank/DDBJ databases">
        <authorList>
            <person name="Fouks B."/>
        </authorList>
    </citation>
    <scope>NUCLEOTIDE SEQUENCE</scope>
    <source>
        <strain evidence="4">Stay&amp;Tobe</strain>
        <tissue evidence="4">Testes</tissue>
    </source>
</reference>
<dbReference type="FunFam" id="3.10.50.10:FF:000001">
    <property type="entry name" value="Chitinase 3-like 1"/>
    <property type="match status" value="1"/>
</dbReference>
<dbReference type="GO" id="GO:0005576">
    <property type="term" value="C:extracellular region"/>
    <property type="evidence" value="ECO:0007669"/>
    <property type="project" value="TreeGrafter"/>
</dbReference>
<feature type="chain" id="PRO_5041926262" description="GH18 domain-containing protein" evidence="2">
    <location>
        <begin position="30"/>
        <end position="383"/>
    </location>
</feature>
<dbReference type="SMART" id="SM00636">
    <property type="entry name" value="Glyco_18"/>
    <property type="match status" value="1"/>
</dbReference>
<dbReference type="GO" id="GO:0004568">
    <property type="term" value="F:chitinase activity"/>
    <property type="evidence" value="ECO:0007669"/>
    <property type="project" value="TreeGrafter"/>
</dbReference>
<proteinExistence type="predicted"/>
<dbReference type="InterPro" id="IPR001223">
    <property type="entry name" value="Glyco_hydro18_cat"/>
</dbReference>
<evidence type="ECO:0000256" key="2">
    <source>
        <dbReference type="SAM" id="SignalP"/>
    </source>
</evidence>
<protein>
    <recommendedName>
        <fullName evidence="3">GH18 domain-containing protein</fullName>
    </recommendedName>
</protein>
<dbReference type="InterPro" id="IPR050314">
    <property type="entry name" value="Glycosyl_Hydrlase_18"/>
</dbReference>
<name>A0AAD7ZII2_DIPPU</name>
<gene>
    <name evidence="4" type="ORF">L9F63_024097</name>
</gene>
<evidence type="ECO:0000313" key="4">
    <source>
        <dbReference type="EMBL" id="KAJ9580727.1"/>
    </source>
</evidence>
<keyword evidence="2" id="KW-0732">Signal</keyword>
<dbReference type="PANTHER" id="PTHR11177:SF317">
    <property type="entry name" value="CHITINASE 12-RELATED"/>
    <property type="match status" value="1"/>
</dbReference>
<dbReference type="PANTHER" id="PTHR11177">
    <property type="entry name" value="CHITINASE"/>
    <property type="match status" value="1"/>
</dbReference>
<reference evidence="4" key="1">
    <citation type="journal article" date="2023" name="IScience">
        <title>Live-bearing cockroach genome reveals convergent evolutionary mechanisms linked to viviparity in insects and beyond.</title>
        <authorList>
            <person name="Fouks B."/>
            <person name="Harrison M.C."/>
            <person name="Mikhailova A.A."/>
            <person name="Marchal E."/>
            <person name="English S."/>
            <person name="Carruthers M."/>
            <person name="Jennings E.C."/>
            <person name="Chiamaka E.L."/>
            <person name="Frigard R.A."/>
            <person name="Pippel M."/>
            <person name="Attardo G.M."/>
            <person name="Benoit J.B."/>
            <person name="Bornberg-Bauer E."/>
            <person name="Tobe S.S."/>
        </authorList>
    </citation>
    <scope>NUCLEOTIDE SEQUENCE</scope>
    <source>
        <strain evidence="4">Stay&amp;Tobe</strain>
    </source>
</reference>
<comment type="caution">
    <text evidence="4">The sequence shown here is derived from an EMBL/GenBank/DDBJ whole genome shotgun (WGS) entry which is preliminary data.</text>
</comment>
<dbReference type="GO" id="GO:0005975">
    <property type="term" value="P:carbohydrate metabolic process"/>
    <property type="evidence" value="ECO:0007669"/>
    <property type="project" value="InterPro"/>
</dbReference>
<dbReference type="Proteomes" id="UP001233999">
    <property type="component" value="Unassembled WGS sequence"/>
</dbReference>